<dbReference type="AlphaFoldDB" id="A0A484DDM8"/>
<proteinExistence type="predicted"/>
<dbReference type="EMBL" id="SCKG01000005">
    <property type="protein sequence ID" value="TDH13174.1"/>
    <property type="molecule type" value="Genomic_DNA"/>
</dbReference>
<keyword evidence="2" id="KW-1185">Reference proteome</keyword>
<dbReference type="Proteomes" id="UP000295070">
    <property type="component" value="Chromosome 5"/>
</dbReference>
<evidence type="ECO:0000313" key="2">
    <source>
        <dbReference type="Proteomes" id="UP000295070"/>
    </source>
</evidence>
<name>A0A484DDM8_PERFV</name>
<evidence type="ECO:0000313" key="1">
    <source>
        <dbReference type="EMBL" id="TDH13174.1"/>
    </source>
</evidence>
<protein>
    <submittedName>
        <fullName evidence="1">Uncharacterized protein</fullName>
    </submittedName>
</protein>
<organism evidence="1 2">
    <name type="scientific">Perca flavescens</name>
    <name type="common">American yellow perch</name>
    <name type="synonym">Morone flavescens</name>
    <dbReference type="NCBI Taxonomy" id="8167"/>
    <lineage>
        <taxon>Eukaryota</taxon>
        <taxon>Metazoa</taxon>
        <taxon>Chordata</taxon>
        <taxon>Craniata</taxon>
        <taxon>Vertebrata</taxon>
        <taxon>Euteleostomi</taxon>
        <taxon>Actinopterygii</taxon>
        <taxon>Neopterygii</taxon>
        <taxon>Teleostei</taxon>
        <taxon>Neoteleostei</taxon>
        <taxon>Acanthomorphata</taxon>
        <taxon>Eupercaria</taxon>
        <taxon>Perciformes</taxon>
        <taxon>Percoidei</taxon>
        <taxon>Percidae</taxon>
        <taxon>Percinae</taxon>
        <taxon>Perca</taxon>
    </lineage>
</organism>
<accession>A0A484DDM8</accession>
<reference evidence="1 2" key="1">
    <citation type="submission" date="2019-01" db="EMBL/GenBank/DDBJ databases">
        <title>A chromosome-scale genome assembly of the yellow perch, Perca flavescens.</title>
        <authorList>
            <person name="Feron R."/>
            <person name="Morvezen R."/>
            <person name="Bestin A."/>
            <person name="Haffray P."/>
            <person name="Klopp C."/>
            <person name="Zahm M."/>
            <person name="Cabau C."/>
            <person name="Roques C."/>
            <person name="Donnadieu C."/>
            <person name="Bouchez O."/>
            <person name="Christie M."/>
            <person name="Larson W."/>
            <person name="Guiguen Y."/>
        </authorList>
    </citation>
    <scope>NUCLEOTIDE SEQUENCE [LARGE SCALE GENOMIC DNA]</scope>
    <source>
        <strain evidence="1">YP-PL-M2</strain>
        <tissue evidence="1">Blood</tissue>
    </source>
</reference>
<dbReference type="STRING" id="8167.A0A484DDM8"/>
<sequence length="130" mass="14916">MAEEQPPILNKLPIPRLPTTAYTAKTCKRNLTNDEKLAKRNESRARDRTRVNIGEAYPTWRQLRDRKGFKSDAELAIFLIERYHADSLATASTPAKHWFLDYDKSASQPYPVLLACHSQMECDPHDTLST</sequence>
<gene>
    <name evidence="1" type="ORF">EPR50_G00055330</name>
</gene>
<comment type="caution">
    <text evidence="1">The sequence shown here is derived from an EMBL/GenBank/DDBJ whole genome shotgun (WGS) entry which is preliminary data.</text>
</comment>